<keyword evidence="3" id="KW-1185">Reference proteome</keyword>
<comment type="caution">
    <text evidence="2">The sequence shown here is derived from an EMBL/GenBank/DDBJ whole genome shotgun (WGS) entry which is preliminary data.</text>
</comment>
<organism evidence="2 3">
    <name type="scientific">Pseudanabaena galeata UHCC 0370</name>
    <dbReference type="NCBI Taxonomy" id="3110310"/>
    <lineage>
        <taxon>Bacteria</taxon>
        <taxon>Bacillati</taxon>
        <taxon>Cyanobacteriota</taxon>
        <taxon>Cyanophyceae</taxon>
        <taxon>Pseudanabaenales</taxon>
        <taxon>Pseudanabaenaceae</taxon>
        <taxon>Pseudanabaena</taxon>
    </lineage>
</organism>
<evidence type="ECO:0000313" key="3">
    <source>
        <dbReference type="Proteomes" id="UP001301388"/>
    </source>
</evidence>
<evidence type="ECO:0000313" key="2">
    <source>
        <dbReference type="EMBL" id="MEA5476343.1"/>
    </source>
</evidence>
<reference evidence="2 3" key="1">
    <citation type="submission" date="2023-12" db="EMBL/GenBank/DDBJ databases">
        <title>Baltic Sea Cyanobacteria.</title>
        <authorList>
            <person name="Delbaje E."/>
            <person name="Fewer D.P."/>
            <person name="Shishido T.K."/>
        </authorList>
    </citation>
    <scope>NUCLEOTIDE SEQUENCE [LARGE SCALE GENOMIC DNA]</scope>
    <source>
        <strain evidence="2 3">UHCC 0370</strain>
    </source>
</reference>
<dbReference type="Proteomes" id="UP001301388">
    <property type="component" value="Unassembled WGS sequence"/>
</dbReference>
<feature type="domain" description="DUF6760" evidence="1">
    <location>
        <begin position="1"/>
        <end position="36"/>
    </location>
</feature>
<accession>A0ABU5TE70</accession>
<evidence type="ECO:0000259" key="1">
    <source>
        <dbReference type="Pfam" id="PF20546"/>
    </source>
</evidence>
<protein>
    <submittedName>
        <fullName evidence="2">DUF6760 family protein</fullName>
    </submittedName>
</protein>
<sequence length="38" mass="4799">MYEEVAFIAFYFHWSRADILNLTHAERLRWVNEIMRLR</sequence>
<dbReference type="Pfam" id="PF20546">
    <property type="entry name" value="DUF6760"/>
    <property type="match status" value="1"/>
</dbReference>
<proteinExistence type="predicted"/>
<gene>
    <name evidence="2" type="ORF">VB774_01805</name>
</gene>
<dbReference type="InterPro" id="IPR046648">
    <property type="entry name" value="DUF6760"/>
</dbReference>
<dbReference type="EMBL" id="JAYGIE010000004">
    <property type="protein sequence ID" value="MEA5476343.1"/>
    <property type="molecule type" value="Genomic_DNA"/>
</dbReference>
<dbReference type="RefSeq" id="WP_342593574.1">
    <property type="nucleotide sequence ID" value="NZ_JAYGIE010000004.1"/>
</dbReference>
<name>A0ABU5TE70_9CYAN</name>